<accession>A0A9Q1D4E2</accession>
<sequence length="194" mass="21304">MNGGQEQRCMIVVRTVSCYNPERDENTVDEKAAFISETEKRAFRVHTSSSLGLCWQTLCTRDRNSGELAGTVTGRLAIDYPVTVASAVASETAGMVAKDYPFYLVLKRANYALEVQTVRGNPAKEAEQACCSETVKKTAVVILTEQNSEPWLSESLLVCGLCVRGCLVTSPWGVLLLGRELGAEKEAWFLTRSE</sequence>
<reference evidence="1" key="1">
    <citation type="journal article" date="2023" name="Science">
        <title>Genome structures resolve the early diversification of teleost fishes.</title>
        <authorList>
            <person name="Parey E."/>
            <person name="Louis A."/>
            <person name="Montfort J."/>
            <person name="Bouchez O."/>
            <person name="Roques C."/>
            <person name="Iampietro C."/>
            <person name="Lluch J."/>
            <person name="Castinel A."/>
            <person name="Donnadieu C."/>
            <person name="Desvignes T."/>
            <person name="Floi Bucao C."/>
            <person name="Jouanno E."/>
            <person name="Wen M."/>
            <person name="Mejri S."/>
            <person name="Dirks R."/>
            <person name="Jansen H."/>
            <person name="Henkel C."/>
            <person name="Chen W.J."/>
            <person name="Zahm M."/>
            <person name="Cabau C."/>
            <person name="Klopp C."/>
            <person name="Thompson A.W."/>
            <person name="Robinson-Rechavi M."/>
            <person name="Braasch I."/>
            <person name="Lecointre G."/>
            <person name="Bobe J."/>
            <person name="Postlethwait J.H."/>
            <person name="Berthelot C."/>
            <person name="Roest Crollius H."/>
            <person name="Guiguen Y."/>
        </authorList>
    </citation>
    <scope>NUCLEOTIDE SEQUENCE</scope>
    <source>
        <strain evidence="1">Concon-B</strain>
    </source>
</reference>
<keyword evidence="2" id="KW-1185">Reference proteome</keyword>
<proteinExistence type="predicted"/>
<evidence type="ECO:0000313" key="1">
    <source>
        <dbReference type="EMBL" id="KAJ8258366.1"/>
    </source>
</evidence>
<comment type="caution">
    <text evidence="1">The sequence shown here is derived from an EMBL/GenBank/DDBJ whole genome shotgun (WGS) entry which is preliminary data.</text>
</comment>
<name>A0A9Q1D4E2_CONCO</name>
<dbReference type="AlphaFoldDB" id="A0A9Q1D4E2"/>
<dbReference type="Proteomes" id="UP001152803">
    <property type="component" value="Unassembled WGS sequence"/>
</dbReference>
<gene>
    <name evidence="1" type="ORF">COCON_G00173780</name>
</gene>
<dbReference type="EMBL" id="JAFJMO010000013">
    <property type="protein sequence ID" value="KAJ8258366.1"/>
    <property type="molecule type" value="Genomic_DNA"/>
</dbReference>
<organism evidence="1 2">
    <name type="scientific">Conger conger</name>
    <name type="common">Conger eel</name>
    <name type="synonym">Muraena conger</name>
    <dbReference type="NCBI Taxonomy" id="82655"/>
    <lineage>
        <taxon>Eukaryota</taxon>
        <taxon>Metazoa</taxon>
        <taxon>Chordata</taxon>
        <taxon>Craniata</taxon>
        <taxon>Vertebrata</taxon>
        <taxon>Euteleostomi</taxon>
        <taxon>Actinopterygii</taxon>
        <taxon>Neopterygii</taxon>
        <taxon>Teleostei</taxon>
        <taxon>Anguilliformes</taxon>
        <taxon>Congridae</taxon>
        <taxon>Conger</taxon>
    </lineage>
</organism>
<protein>
    <submittedName>
        <fullName evidence="1">Uncharacterized protein</fullName>
    </submittedName>
</protein>
<evidence type="ECO:0000313" key="2">
    <source>
        <dbReference type="Proteomes" id="UP001152803"/>
    </source>
</evidence>